<keyword evidence="2" id="KW-1185">Reference proteome</keyword>
<gene>
    <name evidence="1" type="ORF">PALI_a1152</name>
</gene>
<sequence length="59" mass="6251">MILATLIPIAINYANDSFSNSNGIFGEGFYGNVFSTLEIAGLSEASDYSLGFGYLFADA</sequence>
<organism evidence="1 2">
    <name type="scientific">Pseudoalteromonas aliena SW19</name>
    <dbReference type="NCBI Taxonomy" id="1314866"/>
    <lineage>
        <taxon>Bacteria</taxon>
        <taxon>Pseudomonadati</taxon>
        <taxon>Pseudomonadota</taxon>
        <taxon>Gammaproteobacteria</taxon>
        <taxon>Alteromonadales</taxon>
        <taxon>Pseudoalteromonadaceae</taxon>
        <taxon>Pseudoalteromonas</taxon>
    </lineage>
</organism>
<evidence type="ECO:0000313" key="1">
    <source>
        <dbReference type="EMBL" id="MBE0359834.1"/>
    </source>
</evidence>
<protein>
    <submittedName>
        <fullName evidence="1">Uncharacterized protein</fullName>
    </submittedName>
</protein>
<reference evidence="1 2" key="1">
    <citation type="submission" date="2015-06" db="EMBL/GenBank/DDBJ databases">
        <title>Genome sequence of Pseudoalteromonas aliena.</title>
        <authorList>
            <person name="Xie B.-B."/>
            <person name="Rong J.-C."/>
            <person name="Qin Q.-L."/>
            <person name="Zhang Y.-Z."/>
        </authorList>
    </citation>
    <scope>NUCLEOTIDE SEQUENCE [LARGE SCALE GENOMIC DNA]</scope>
    <source>
        <strain evidence="1 2">SW19</strain>
    </source>
</reference>
<dbReference type="EMBL" id="AQGU01000025">
    <property type="protein sequence ID" value="MBE0359834.1"/>
    <property type="molecule type" value="Genomic_DNA"/>
</dbReference>
<accession>A0ABR9DZR8</accession>
<comment type="caution">
    <text evidence="1">The sequence shown here is derived from an EMBL/GenBank/DDBJ whole genome shotgun (WGS) entry which is preliminary data.</text>
</comment>
<evidence type="ECO:0000313" key="2">
    <source>
        <dbReference type="Proteomes" id="UP000648482"/>
    </source>
</evidence>
<proteinExistence type="predicted"/>
<dbReference type="Proteomes" id="UP000648482">
    <property type="component" value="Unassembled WGS sequence"/>
</dbReference>
<name>A0ABR9DZR8_9GAMM</name>